<reference evidence="2" key="1">
    <citation type="submission" date="2017-07" db="EMBL/GenBank/DDBJ databases">
        <title>Taro Niue Genome Assembly and Annotation.</title>
        <authorList>
            <person name="Atibalentja N."/>
            <person name="Keating K."/>
            <person name="Fields C.J."/>
        </authorList>
    </citation>
    <scope>NUCLEOTIDE SEQUENCE</scope>
    <source>
        <strain evidence="2">Niue_2</strain>
        <tissue evidence="2">Leaf</tissue>
    </source>
</reference>
<evidence type="ECO:0000313" key="2">
    <source>
        <dbReference type="EMBL" id="MQL88961.1"/>
    </source>
</evidence>
<name>A0A843UZ31_COLES</name>
<dbReference type="Proteomes" id="UP000652761">
    <property type="component" value="Unassembled WGS sequence"/>
</dbReference>
<accession>A0A843UZ31</accession>
<gene>
    <name evidence="2" type="ORF">Taro_021527</name>
</gene>
<organism evidence="2 3">
    <name type="scientific">Colocasia esculenta</name>
    <name type="common">Wild taro</name>
    <name type="synonym">Arum esculentum</name>
    <dbReference type="NCBI Taxonomy" id="4460"/>
    <lineage>
        <taxon>Eukaryota</taxon>
        <taxon>Viridiplantae</taxon>
        <taxon>Streptophyta</taxon>
        <taxon>Embryophyta</taxon>
        <taxon>Tracheophyta</taxon>
        <taxon>Spermatophyta</taxon>
        <taxon>Magnoliopsida</taxon>
        <taxon>Liliopsida</taxon>
        <taxon>Araceae</taxon>
        <taxon>Aroideae</taxon>
        <taxon>Colocasieae</taxon>
        <taxon>Colocasia</taxon>
    </lineage>
</organism>
<sequence>MDSDRAQSVVIRHFMFKAAWKSDPPREEGGKQPSSSLQSLHRSLLQAAAPGRRCCAALLGESPALLLFCPSTLSKQPQENSFCPLPSPQQPPRRRCSASSRRIPAVLCVDGKRMSTNAPHPQVVREEASSACGCNLMDCCSRIQPSPINAGNLGTRTSGASPSRDGASDGAGVPPILEPATPGDASVPFQTAEFSSLAREPLSSVACSQPSCFSGSHALHSSDIDPQVGGEHKEMERERIAALEGIEVDSSSNMSASLAVSVEEDVTMPAESTLGSNLNMPVSEPQSVAVIEPSPAMAVTPHKPPSVEAPSALAELSLEGNDPLIEDSPDSHLHTPIPSVTFAPVGDGAVSSEPMVTPTVTVGVQDVPLAGDMDNAAALPSSSHEVDVSLWSDVDAQVHLEVPSVVSSGVVDSFDFILNKQMSTLHSMVSHNPDISYEAIKHVAEKLTGVLAFMGCPLASWTERVTMLLKLVKRQHYIRQEMSDQLTALEIRQSEYEAVAEPLQASKE</sequence>
<dbReference type="AlphaFoldDB" id="A0A843UZ31"/>
<evidence type="ECO:0000256" key="1">
    <source>
        <dbReference type="SAM" id="MobiDB-lite"/>
    </source>
</evidence>
<keyword evidence="3" id="KW-1185">Reference proteome</keyword>
<feature type="compositionally biased region" description="Polar residues" evidence="1">
    <location>
        <begin position="150"/>
        <end position="161"/>
    </location>
</feature>
<protein>
    <submittedName>
        <fullName evidence="2">Uncharacterized protein</fullName>
    </submittedName>
</protein>
<evidence type="ECO:0000313" key="3">
    <source>
        <dbReference type="Proteomes" id="UP000652761"/>
    </source>
</evidence>
<comment type="caution">
    <text evidence="2">The sequence shown here is derived from an EMBL/GenBank/DDBJ whole genome shotgun (WGS) entry which is preliminary data.</text>
</comment>
<feature type="region of interest" description="Disordered" evidence="1">
    <location>
        <begin position="150"/>
        <end position="175"/>
    </location>
</feature>
<proteinExistence type="predicted"/>
<dbReference type="EMBL" id="NMUH01001105">
    <property type="protein sequence ID" value="MQL88961.1"/>
    <property type="molecule type" value="Genomic_DNA"/>
</dbReference>